<dbReference type="EC" id="2.7.11.23" evidence="2"/>
<evidence type="ECO:0000256" key="7">
    <source>
        <dbReference type="ARBA" id="ARBA00022840"/>
    </source>
</evidence>
<keyword evidence="5 9" id="KW-0547">Nucleotide-binding</keyword>
<dbReference type="GO" id="GO:0032968">
    <property type="term" value="P:positive regulation of transcription elongation by RNA polymerase II"/>
    <property type="evidence" value="ECO:0007669"/>
    <property type="project" value="TreeGrafter"/>
</dbReference>
<evidence type="ECO:0000256" key="5">
    <source>
        <dbReference type="ARBA" id="ARBA00022741"/>
    </source>
</evidence>
<dbReference type="PROSITE" id="PS00108">
    <property type="entry name" value="PROTEIN_KINASE_ST"/>
    <property type="match status" value="1"/>
</dbReference>
<keyword evidence="13" id="KW-1185">Reference proteome</keyword>
<dbReference type="InterPro" id="IPR008271">
    <property type="entry name" value="Ser/Thr_kinase_AS"/>
</dbReference>
<dbReference type="CDD" id="cd07840">
    <property type="entry name" value="STKc_CDK9_like"/>
    <property type="match status" value="1"/>
</dbReference>
<protein>
    <recommendedName>
        <fullName evidence="2">[RNA-polymerase]-subunit kinase</fullName>
        <ecNumber evidence="2">2.7.11.23</ecNumber>
    </recommendedName>
</protein>
<evidence type="ECO:0000256" key="3">
    <source>
        <dbReference type="ARBA" id="ARBA00022527"/>
    </source>
</evidence>
<dbReference type="SMART" id="SM00220">
    <property type="entry name" value="S_TKc"/>
    <property type="match status" value="1"/>
</dbReference>
<dbReference type="PROSITE" id="PS00107">
    <property type="entry name" value="PROTEIN_KINASE_ATP"/>
    <property type="match status" value="1"/>
</dbReference>
<dbReference type="InterPro" id="IPR000719">
    <property type="entry name" value="Prot_kinase_dom"/>
</dbReference>
<feature type="region of interest" description="Disordered" evidence="10">
    <location>
        <begin position="523"/>
        <end position="542"/>
    </location>
</feature>
<gene>
    <name evidence="12" type="ORF">LUZ62_049801</name>
</gene>
<comment type="caution">
    <text evidence="12">The sequence shown here is derived from an EMBL/GenBank/DDBJ whole genome shotgun (WGS) entry which is preliminary data.</text>
</comment>
<evidence type="ECO:0000256" key="2">
    <source>
        <dbReference type="ARBA" id="ARBA00012409"/>
    </source>
</evidence>
<feature type="compositionally biased region" description="Basic and acidic residues" evidence="10">
    <location>
        <begin position="35"/>
        <end position="49"/>
    </location>
</feature>
<evidence type="ECO:0000256" key="1">
    <source>
        <dbReference type="ARBA" id="ARBA00006485"/>
    </source>
</evidence>
<proteinExistence type="inferred from homology"/>
<evidence type="ECO:0000256" key="6">
    <source>
        <dbReference type="ARBA" id="ARBA00022777"/>
    </source>
</evidence>
<keyword evidence="7 9" id="KW-0067">ATP-binding</keyword>
<dbReference type="FunFam" id="3.30.200.20:FF:000021">
    <property type="entry name" value="probable serine/threonine-protein kinase At1g54610"/>
    <property type="match status" value="1"/>
</dbReference>
<keyword evidence="6 12" id="KW-0418">Kinase</keyword>
<evidence type="ECO:0000256" key="9">
    <source>
        <dbReference type="PROSITE-ProRule" id="PRU10141"/>
    </source>
</evidence>
<comment type="catalytic activity">
    <reaction evidence="8">
        <text>[DNA-directed RNA polymerase] + ATP = phospho-[DNA-directed RNA polymerase] + ADP + H(+)</text>
        <dbReference type="Rhea" id="RHEA:10216"/>
        <dbReference type="Rhea" id="RHEA-COMP:11321"/>
        <dbReference type="Rhea" id="RHEA-COMP:11322"/>
        <dbReference type="ChEBI" id="CHEBI:15378"/>
        <dbReference type="ChEBI" id="CHEBI:30616"/>
        <dbReference type="ChEBI" id="CHEBI:43176"/>
        <dbReference type="ChEBI" id="CHEBI:68546"/>
        <dbReference type="ChEBI" id="CHEBI:456216"/>
        <dbReference type="EC" id="2.7.11.23"/>
    </reaction>
</comment>
<evidence type="ECO:0000256" key="10">
    <source>
        <dbReference type="SAM" id="MobiDB-lite"/>
    </source>
</evidence>
<sequence>MGCVICKPISATSADDFCFSLFFPVAGSGATSAAEAKRETGRVDSDDPLKPPTLQRGASTTSTASRVITSPERDPHGWPTWLSAAAGDALAGWGPRRADSFEKLEKIGSGTYSNVYKANDLDRKRVVALKKVRVDGVTAVGPGEPQKKSTSEAARFMVREIALLRRLGSHPNIVELEGLVTSRVATSPSLYLVFEYMDHDLAGLAGAPGVEFSLPQIKCYMKQLLLGLKHCHENGVLHRDIKTSNLLLSKDGVLKIADFGLATSFDPARAQPMTTQVITLWYRPPELLLGATLYGVGVDLWSVGCILGELLMGQPIFPARTEVEQLHKIFKVCGTPTEELWKKLKLPNIHTTFRSYERCLAETFKDVPPSALSLLETLLSIDPDSRGTASDALNSDFFMTEPYACEPSSLPQYPPSKEMDIKLRNQERRRKARDSGLGGYDTVKQVRLRNSKQLKAILTPQIQANTGVPRLVTSASARTKQDKFPPPHLDGSIGHSLDTTSDVSEEFFSSTVVELRKDRSLRKKSSSLMEHPMKNPSRRKGNVTKVRPAVKMAPPILIGGFRPYQVGKPKMHGKAKVKDSGQVN</sequence>
<dbReference type="PANTHER" id="PTHR24056">
    <property type="entry name" value="CELL DIVISION PROTEIN KINASE"/>
    <property type="match status" value="1"/>
</dbReference>
<dbReference type="Proteomes" id="UP001140206">
    <property type="component" value="Chromosome 2"/>
</dbReference>
<feature type="binding site" evidence="9">
    <location>
        <position position="130"/>
    </location>
    <ligand>
        <name>ATP</name>
        <dbReference type="ChEBI" id="CHEBI:30616"/>
    </ligand>
</feature>
<evidence type="ECO:0000256" key="8">
    <source>
        <dbReference type="ARBA" id="ARBA00049280"/>
    </source>
</evidence>
<dbReference type="SUPFAM" id="SSF56112">
    <property type="entry name" value="Protein kinase-like (PK-like)"/>
    <property type="match status" value="1"/>
</dbReference>
<name>A0AAV8G475_9POAL</name>
<dbReference type="GO" id="GO:0008353">
    <property type="term" value="F:RNA polymerase II CTD heptapeptide repeat kinase activity"/>
    <property type="evidence" value="ECO:0007669"/>
    <property type="project" value="UniProtKB-EC"/>
</dbReference>
<dbReference type="FunFam" id="1.10.510.10:FF:000043">
    <property type="entry name" value="probable serine/threonine-protein kinase At1g54610"/>
    <property type="match status" value="1"/>
</dbReference>
<feature type="compositionally biased region" description="Polar residues" evidence="10">
    <location>
        <begin position="56"/>
        <end position="68"/>
    </location>
</feature>
<dbReference type="Gene3D" id="1.10.510.10">
    <property type="entry name" value="Transferase(Phosphotransferase) domain 1"/>
    <property type="match status" value="1"/>
</dbReference>
<dbReference type="GO" id="GO:0005524">
    <property type="term" value="F:ATP binding"/>
    <property type="evidence" value="ECO:0007669"/>
    <property type="project" value="UniProtKB-UniRule"/>
</dbReference>
<evidence type="ECO:0000313" key="12">
    <source>
        <dbReference type="EMBL" id="KAJ4798555.1"/>
    </source>
</evidence>
<dbReference type="InterPro" id="IPR011009">
    <property type="entry name" value="Kinase-like_dom_sf"/>
</dbReference>
<evidence type="ECO:0000313" key="13">
    <source>
        <dbReference type="Proteomes" id="UP001140206"/>
    </source>
</evidence>
<comment type="similarity">
    <text evidence="1">Belongs to the protein kinase superfamily. CMGC Ser/Thr protein kinase family. CDC2/CDKX subfamily.</text>
</comment>
<dbReference type="PANTHER" id="PTHR24056:SF358">
    <property type="entry name" value="PROTEIN KINASE DOMAIN-CONTAINING PROTEIN"/>
    <property type="match status" value="1"/>
</dbReference>
<accession>A0AAV8G475</accession>
<keyword evidence="4" id="KW-0808">Transferase</keyword>
<dbReference type="AlphaFoldDB" id="A0AAV8G475"/>
<dbReference type="Gene3D" id="3.30.200.20">
    <property type="entry name" value="Phosphorylase Kinase, domain 1"/>
    <property type="match status" value="1"/>
</dbReference>
<dbReference type="Pfam" id="PF00069">
    <property type="entry name" value="Pkinase"/>
    <property type="match status" value="1"/>
</dbReference>
<organism evidence="12 13">
    <name type="scientific">Rhynchospora pubera</name>
    <dbReference type="NCBI Taxonomy" id="906938"/>
    <lineage>
        <taxon>Eukaryota</taxon>
        <taxon>Viridiplantae</taxon>
        <taxon>Streptophyta</taxon>
        <taxon>Embryophyta</taxon>
        <taxon>Tracheophyta</taxon>
        <taxon>Spermatophyta</taxon>
        <taxon>Magnoliopsida</taxon>
        <taxon>Liliopsida</taxon>
        <taxon>Poales</taxon>
        <taxon>Cyperaceae</taxon>
        <taxon>Cyperoideae</taxon>
        <taxon>Rhynchosporeae</taxon>
        <taxon>Rhynchospora</taxon>
    </lineage>
</organism>
<keyword evidence="3" id="KW-0723">Serine/threonine-protein kinase</keyword>
<dbReference type="GO" id="GO:0000307">
    <property type="term" value="C:cyclin-dependent protein kinase holoenzyme complex"/>
    <property type="evidence" value="ECO:0007669"/>
    <property type="project" value="TreeGrafter"/>
</dbReference>
<dbReference type="EMBL" id="JAMFTS010000002">
    <property type="protein sequence ID" value="KAJ4798555.1"/>
    <property type="molecule type" value="Genomic_DNA"/>
</dbReference>
<feature type="region of interest" description="Disordered" evidence="10">
    <location>
        <begin position="561"/>
        <end position="584"/>
    </location>
</feature>
<dbReference type="InterPro" id="IPR017441">
    <property type="entry name" value="Protein_kinase_ATP_BS"/>
</dbReference>
<dbReference type="InterPro" id="IPR050108">
    <property type="entry name" value="CDK"/>
</dbReference>
<dbReference type="PROSITE" id="PS50011">
    <property type="entry name" value="PROTEIN_KINASE_DOM"/>
    <property type="match status" value="1"/>
</dbReference>
<feature type="domain" description="Protein kinase" evidence="11">
    <location>
        <begin position="101"/>
        <end position="398"/>
    </location>
</feature>
<evidence type="ECO:0000259" key="11">
    <source>
        <dbReference type="PROSITE" id="PS50011"/>
    </source>
</evidence>
<dbReference type="GO" id="GO:0005634">
    <property type="term" value="C:nucleus"/>
    <property type="evidence" value="ECO:0007669"/>
    <property type="project" value="TreeGrafter"/>
</dbReference>
<evidence type="ECO:0000256" key="4">
    <source>
        <dbReference type="ARBA" id="ARBA00022679"/>
    </source>
</evidence>
<reference evidence="12" key="1">
    <citation type="submission" date="2022-08" db="EMBL/GenBank/DDBJ databases">
        <authorList>
            <person name="Marques A."/>
        </authorList>
    </citation>
    <scope>NUCLEOTIDE SEQUENCE</scope>
    <source>
        <strain evidence="12">RhyPub2mFocal</strain>
        <tissue evidence="12">Leaves</tissue>
    </source>
</reference>
<feature type="region of interest" description="Disordered" evidence="10">
    <location>
        <begin position="33"/>
        <end position="78"/>
    </location>
</feature>